<reference evidence="2" key="3">
    <citation type="journal article" date="2023" name="Pathogens">
        <title>Prevalence of Enterococcus spp. and the Whole-Genome Characteristics of Enterococcus faecium and Enterococcus faecalis Strains Isolated from Free-Living Birds in Poland.</title>
        <authorList>
            <person name="Kwit R."/>
            <person name="Zajac M."/>
            <person name="Smialowska-Weglinska A."/>
            <person name="Skarzynska M."/>
            <person name="Bomba A."/>
            <person name="Lalak A."/>
            <person name="Skrzypiec E."/>
            <person name="Wojdat D."/>
            <person name="Koza W."/>
            <person name="Mikos-Wojewoda E."/>
            <person name="Pasim P."/>
            <person name="Skora M."/>
            <person name="Polak M."/>
            <person name="Wiacek J."/>
            <person name="Wasyl D."/>
        </authorList>
    </citation>
    <scope>NUCLEOTIDE SEQUENCE</scope>
    <source>
        <strain evidence="2">691B_2</strain>
    </source>
</reference>
<evidence type="ECO:0000313" key="3">
    <source>
        <dbReference type="EMBL" id="STP64869.1"/>
    </source>
</evidence>
<evidence type="ECO:0000313" key="2">
    <source>
        <dbReference type="EMBL" id="MDN3193306.1"/>
    </source>
</evidence>
<reference evidence="2" key="4">
    <citation type="submission" date="2023-03" db="EMBL/GenBank/DDBJ databases">
        <authorList>
            <person name="Zajac M."/>
            <person name="Kwit R."/>
            <person name="Wasyl D."/>
        </authorList>
    </citation>
    <scope>NUCLEOTIDE SEQUENCE</scope>
    <source>
        <strain evidence="2">691B_2</strain>
    </source>
</reference>
<dbReference type="EMBL" id="JAREWH010000015">
    <property type="protein sequence ID" value="MDN3193306.1"/>
    <property type="molecule type" value="Genomic_DNA"/>
</dbReference>
<accession>A0A1J6Y7P5</accession>
<dbReference type="RefSeq" id="WP_002394252.1">
    <property type="nucleotide sequence ID" value="NZ_AP027297.1"/>
</dbReference>
<organism evidence="4 6">
    <name type="scientific">Enterococcus faecalis</name>
    <name type="common">Streptococcus faecalis</name>
    <dbReference type="NCBI Taxonomy" id="1351"/>
    <lineage>
        <taxon>Bacteria</taxon>
        <taxon>Bacillati</taxon>
        <taxon>Bacillota</taxon>
        <taxon>Bacilli</taxon>
        <taxon>Lactobacillales</taxon>
        <taxon>Enterococcaceae</taxon>
        <taxon>Enterococcus</taxon>
    </lineage>
</organism>
<feature type="transmembrane region" description="Helical" evidence="1">
    <location>
        <begin position="32"/>
        <end position="57"/>
    </location>
</feature>
<evidence type="ECO:0000256" key="1">
    <source>
        <dbReference type="SAM" id="Phobius"/>
    </source>
</evidence>
<feature type="transmembrane region" description="Helical" evidence="1">
    <location>
        <begin position="9"/>
        <end position="26"/>
    </location>
</feature>
<keyword evidence="1" id="KW-1133">Transmembrane helix</keyword>
<evidence type="ECO:0000313" key="4">
    <source>
        <dbReference type="EMBL" id="TKK69063.1"/>
    </source>
</evidence>
<protein>
    <submittedName>
        <fullName evidence="4">Uncharacterized protein</fullName>
    </submittedName>
</protein>
<evidence type="ECO:0000313" key="5">
    <source>
        <dbReference type="Proteomes" id="UP000254396"/>
    </source>
</evidence>
<dbReference type="EMBL" id="UGIX01000001">
    <property type="protein sequence ID" value="STP64869.1"/>
    <property type="molecule type" value="Genomic_DNA"/>
</dbReference>
<reference evidence="4 6" key="2">
    <citation type="submission" date="2019-02" db="EMBL/GenBank/DDBJ databases">
        <title>Bacteria dissemination in different level of health care in South Africa: the effectiveness of infections prevention and control.</title>
        <authorList>
            <person name="Shobo C."/>
            <person name="Amoako D.G."/>
            <person name="Allam M."/>
            <person name="Ismail A."/>
            <person name="Bester L.A."/>
            <person name="Essack S.Y."/>
        </authorList>
    </citation>
    <scope>NUCLEOTIDE SEQUENCE [LARGE SCALE GENOMIC DNA]</scope>
    <source>
        <strain evidence="4 6">2SIL2</strain>
    </source>
</reference>
<keyword evidence="1" id="KW-0472">Membrane</keyword>
<reference evidence="3 5" key="1">
    <citation type="submission" date="2018-06" db="EMBL/GenBank/DDBJ databases">
        <authorList>
            <consortium name="Pathogen Informatics"/>
            <person name="Doyle S."/>
        </authorList>
    </citation>
    <scope>NUCLEOTIDE SEQUENCE [LARGE SCALE GENOMIC DNA]</scope>
    <source>
        <strain evidence="3 5">NCTC13379</strain>
    </source>
</reference>
<evidence type="ECO:0000313" key="6">
    <source>
        <dbReference type="Proteomes" id="UP000305511"/>
    </source>
</evidence>
<dbReference type="Proteomes" id="UP001173174">
    <property type="component" value="Unassembled WGS sequence"/>
</dbReference>
<dbReference type="Proteomes" id="UP000254396">
    <property type="component" value="Unassembled WGS sequence"/>
</dbReference>
<sequence length="102" mass="11588">MRKENVIKSFLYILTPIIIGTIISLFTNAPIFLIAGIIYIILLLFLLPTLDFGITDFNAKQINPSYRPERKINKNESIVTVLLLVIGIIVCAVMLYLKYKNS</sequence>
<comment type="caution">
    <text evidence="4">The sequence shown here is derived from an EMBL/GenBank/DDBJ whole genome shotgun (WGS) entry which is preliminary data.</text>
</comment>
<proteinExistence type="predicted"/>
<keyword evidence="1" id="KW-0812">Transmembrane</keyword>
<dbReference type="EMBL" id="SIYF01000453">
    <property type="protein sequence ID" value="TKK69063.1"/>
    <property type="molecule type" value="Genomic_DNA"/>
</dbReference>
<name>A0A1J6Y7P5_ENTFL</name>
<feature type="transmembrane region" description="Helical" evidence="1">
    <location>
        <begin position="78"/>
        <end position="97"/>
    </location>
</feature>
<dbReference type="Proteomes" id="UP000305511">
    <property type="component" value="Unassembled WGS sequence"/>
</dbReference>
<dbReference type="AlphaFoldDB" id="A0A1J6Y7P5"/>
<gene>
    <name evidence="4" type="ORF">EY666_15545</name>
    <name evidence="3" type="ORF">NCTC13379_01352</name>
    <name evidence="2" type="ORF">P0E79_12490</name>
</gene>